<comment type="caution">
    <text evidence="1">The sequence shown here is derived from an EMBL/GenBank/DDBJ whole genome shotgun (WGS) entry which is preliminary data.</text>
</comment>
<evidence type="ECO:0000313" key="2">
    <source>
        <dbReference type="Proteomes" id="UP000593574"/>
    </source>
</evidence>
<dbReference type="Proteomes" id="UP000593574">
    <property type="component" value="Unassembled WGS sequence"/>
</dbReference>
<name>A0A7J9B5L6_9ROSI</name>
<sequence>MSYNSQSLEFVKLLLDYEQHESIYVGVANLGLQEERQRPMSTILLRVMVDMVLQKSIYSREENHNRKGFTYDSKTFSSASGLVGRDLRGNVKVLKTVIHRNVPSSFAAEAYACLDGAKLGILLRSENMDAHRLAKNALEKGENTYLRGVDLESHASTSAGIWSRNPD</sequence>
<protein>
    <recommendedName>
        <fullName evidence="3">RNase H type-1 domain-containing protein</fullName>
    </recommendedName>
</protein>
<dbReference type="EMBL" id="JABEZV010448141">
    <property type="protein sequence ID" value="MBA0730969.1"/>
    <property type="molecule type" value="Genomic_DNA"/>
</dbReference>
<evidence type="ECO:0000313" key="1">
    <source>
        <dbReference type="EMBL" id="MBA0730969.1"/>
    </source>
</evidence>
<gene>
    <name evidence="1" type="ORF">Golax_025371</name>
</gene>
<proteinExistence type="predicted"/>
<keyword evidence="2" id="KW-1185">Reference proteome</keyword>
<evidence type="ECO:0008006" key="3">
    <source>
        <dbReference type="Google" id="ProtNLM"/>
    </source>
</evidence>
<reference evidence="1 2" key="1">
    <citation type="journal article" date="2019" name="Genome Biol. Evol.">
        <title>Insights into the evolution of the New World diploid cottons (Gossypium, subgenus Houzingenia) based on genome sequencing.</title>
        <authorList>
            <person name="Grover C.E."/>
            <person name="Arick M.A. 2nd"/>
            <person name="Thrash A."/>
            <person name="Conover J.L."/>
            <person name="Sanders W.S."/>
            <person name="Peterson D.G."/>
            <person name="Frelichowski J.E."/>
            <person name="Scheffler J.A."/>
            <person name="Scheffler B.E."/>
            <person name="Wendel J.F."/>
        </authorList>
    </citation>
    <scope>NUCLEOTIDE SEQUENCE [LARGE SCALE GENOMIC DNA]</scope>
    <source>
        <strain evidence="1">4</strain>
        <tissue evidence="1">Leaf</tissue>
    </source>
</reference>
<dbReference type="AlphaFoldDB" id="A0A7J9B5L6"/>
<organism evidence="1 2">
    <name type="scientific">Gossypium laxum</name>
    <dbReference type="NCBI Taxonomy" id="34288"/>
    <lineage>
        <taxon>Eukaryota</taxon>
        <taxon>Viridiplantae</taxon>
        <taxon>Streptophyta</taxon>
        <taxon>Embryophyta</taxon>
        <taxon>Tracheophyta</taxon>
        <taxon>Spermatophyta</taxon>
        <taxon>Magnoliopsida</taxon>
        <taxon>eudicotyledons</taxon>
        <taxon>Gunneridae</taxon>
        <taxon>Pentapetalae</taxon>
        <taxon>rosids</taxon>
        <taxon>malvids</taxon>
        <taxon>Malvales</taxon>
        <taxon>Malvaceae</taxon>
        <taxon>Malvoideae</taxon>
        <taxon>Gossypium</taxon>
    </lineage>
</organism>
<accession>A0A7J9B5L6</accession>